<feature type="compositionally biased region" description="Basic and acidic residues" evidence="1">
    <location>
        <begin position="372"/>
        <end position="383"/>
    </location>
</feature>
<accession>A0A9Q9VEX7</accession>
<dbReference type="InterPro" id="IPR001849">
    <property type="entry name" value="PH_domain"/>
</dbReference>
<dbReference type="PANTHER" id="PTHR21258:SF46">
    <property type="entry name" value="DOCKING PROTEIN 1"/>
    <property type="match status" value="1"/>
</dbReference>
<protein>
    <submittedName>
        <fullName evidence="3">Docking protein 2</fullName>
    </submittedName>
</protein>
<feature type="domain" description="IRS-type PTB" evidence="2">
    <location>
        <begin position="143"/>
        <end position="247"/>
    </location>
</feature>
<feature type="region of interest" description="Disordered" evidence="1">
    <location>
        <begin position="372"/>
        <end position="424"/>
    </location>
</feature>
<evidence type="ECO:0000259" key="2">
    <source>
        <dbReference type="PROSITE" id="PS51064"/>
    </source>
</evidence>
<dbReference type="GO" id="GO:0007169">
    <property type="term" value="P:cell surface receptor protein tyrosine kinase signaling pathway"/>
    <property type="evidence" value="ECO:0007669"/>
    <property type="project" value="TreeGrafter"/>
</dbReference>
<dbReference type="SMR" id="A0A9Q9VEX7"/>
<dbReference type="SMART" id="SM00233">
    <property type="entry name" value="PH"/>
    <property type="match status" value="1"/>
</dbReference>
<dbReference type="PROSITE" id="PS51064">
    <property type="entry name" value="IRS_PTB"/>
    <property type="match status" value="1"/>
</dbReference>
<evidence type="ECO:0000256" key="1">
    <source>
        <dbReference type="SAM" id="MobiDB-lite"/>
    </source>
</evidence>
<dbReference type="RefSeq" id="XP_018967978.2">
    <property type="nucleotide sequence ID" value="XM_019112433.2"/>
</dbReference>
<feature type="region of interest" description="Disordered" evidence="1">
    <location>
        <begin position="243"/>
        <end position="295"/>
    </location>
</feature>
<proteinExistence type="predicted"/>
<dbReference type="Proteomes" id="UP001155660">
    <property type="component" value="Chromosome B1"/>
</dbReference>
<dbReference type="Pfam" id="PF02174">
    <property type="entry name" value="IRS"/>
    <property type="match status" value="1"/>
</dbReference>
<sequence>MDTHRKQGEVYLQHQKHGEKWKRYWLTLHPASRHGVARLELSEAVRERSTVVVRRHPEKKVVRLADCVTVVKLPPHAEACPGENMAAFCVETEDKRLVFAAEKESCGEWVDIICNIAFQKHTKSAPQPVPLMEDNQIYMSREQLSEFKVVVLQNEASVRCGLKGQYWLQAGEDMLVLQDLETRRTVIEWPYKLLRRYGRDKMLFSIEAGRRCESGPGTFNFETRQSDEILRLIESAICQQKSLTVTGDRQSPHSPRSRSPRSPLPRRPESFTLLDTEGSNSPQPSDAKLPLNPNPADVLGPNIYASLNPVHTKPASPIGLTEPVYANPADSISSSKSAHSDPGGSISLIEPVYSNPAVLIGSHEPVYADIKTDPLPSHHRDESEPVYSDPADVIRPKPNNCVQANPTDVTDCRPVKTTPNNGKQQEPVYSVVYDHVRLNTSKRLDQETEEPIYSVPEIVQSTQNNNSQQNKMPEENQPIYSKVNKPPKTPQPFHEKKLSQTPEVVSEDLGMI</sequence>
<dbReference type="InterPro" id="IPR050996">
    <property type="entry name" value="Docking_Protein_DOK"/>
</dbReference>
<dbReference type="InterPro" id="IPR002404">
    <property type="entry name" value="IRS_PTB"/>
</dbReference>
<dbReference type="SMART" id="SM00310">
    <property type="entry name" value="PTBI"/>
    <property type="match status" value="1"/>
</dbReference>
<dbReference type="CTD" id="559168"/>
<dbReference type="GO" id="GO:0005737">
    <property type="term" value="C:cytoplasm"/>
    <property type="evidence" value="ECO:0007669"/>
    <property type="project" value="TreeGrafter"/>
</dbReference>
<dbReference type="GO" id="GO:0043410">
    <property type="term" value="P:positive regulation of MAPK cascade"/>
    <property type="evidence" value="ECO:0007669"/>
    <property type="project" value="TreeGrafter"/>
</dbReference>
<dbReference type="GeneID" id="109098908"/>
<dbReference type="AlphaFoldDB" id="A0A9Q9VEX7"/>
<organism evidence="3">
    <name type="scientific">Cyprinus carpio</name>
    <name type="common">Common carp</name>
    <dbReference type="NCBI Taxonomy" id="7962"/>
    <lineage>
        <taxon>Eukaryota</taxon>
        <taxon>Metazoa</taxon>
        <taxon>Chordata</taxon>
        <taxon>Craniata</taxon>
        <taxon>Vertebrata</taxon>
        <taxon>Euteleostomi</taxon>
        <taxon>Actinopterygii</taxon>
        <taxon>Neopterygii</taxon>
        <taxon>Teleostei</taxon>
        <taxon>Ostariophysi</taxon>
        <taxon>Cypriniformes</taxon>
        <taxon>Cyprinidae</taxon>
        <taxon>Cyprininae</taxon>
        <taxon>Cyprinus</taxon>
    </lineage>
</organism>
<feature type="region of interest" description="Disordered" evidence="1">
    <location>
        <begin position="464"/>
        <end position="512"/>
    </location>
</feature>
<name>A0A9Q9VEX7_CYPCA</name>
<dbReference type="OrthoDB" id="6243387at2759"/>
<reference evidence="3" key="1">
    <citation type="submission" date="2025-08" db="UniProtKB">
        <authorList>
            <consortium name="RefSeq"/>
        </authorList>
    </citation>
    <scope>IDENTIFICATION</scope>
    <source>
        <tissue evidence="3">Muscle</tissue>
    </source>
</reference>
<dbReference type="KEGG" id="ccar:109098908"/>
<gene>
    <name evidence="3" type="primary">dok1a</name>
</gene>
<dbReference type="SMART" id="SM01244">
    <property type="entry name" value="IRS"/>
    <property type="match status" value="1"/>
</dbReference>
<evidence type="ECO:0000313" key="3">
    <source>
        <dbReference type="RefSeq" id="XP_018967978.2"/>
    </source>
</evidence>
<dbReference type="PANTHER" id="PTHR21258">
    <property type="entry name" value="DOCKING PROTEIN RELATED"/>
    <property type="match status" value="1"/>
</dbReference>
<dbReference type="GO" id="GO:0007265">
    <property type="term" value="P:Ras protein signal transduction"/>
    <property type="evidence" value="ECO:0007669"/>
    <property type="project" value="TreeGrafter"/>
</dbReference>